<organism evidence="2 3">
    <name type="scientific">Demequina lutea</name>
    <dbReference type="NCBI Taxonomy" id="431489"/>
    <lineage>
        <taxon>Bacteria</taxon>
        <taxon>Bacillati</taxon>
        <taxon>Actinomycetota</taxon>
        <taxon>Actinomycetes</taxon>
        <taxon>Micrococcales</taxon>
        <taxon>Demequinaceae</taxon>
        <taxon>Demequina</taxon>
    </lineage>
</organism>
<proteinExistence type="predicted"/>
<comment type="caution">
    <text evidence="2">The sequence shown here is derived from an EMBL/GenBank/DDBJ whole genome shotgun (WGS) entry which is preliminary data.</text>
</comment>
<dbReference type="Pfam" id="PF01965">
    <property type="entry name" value="DJ-1_PfpI"/>
    <property type="match status" value="1"/>
</dbReference>
<accession>A0A7Y9ZDZ3</accession>
<evidence type="ECO:0000259" key="1">
    <source>
        <dbReference type="Pfam" id="PF01965"/>
    </source>
</evidence>
<dbReference type="InterPro" id="IPR052158">
    <property type="entry name" value="INH-QAR"/>
</dbReference>
<name>A0A7Y9ZDZ3_9MICO</name>
<dbReference type="InterPro" id="IPR029062">
    <property type="entry name" value="Class_I_gatase-like"/>
</dbReference>
<dbReference type="EMBL" id="JACBZO010000001">
    <property type="protein sequence ID" value="NYI42488.1"/>
    <property type="molecule type" value="Genomic_DNA"/>
</dbReference>
<dbReference type="Gene3D" id="3.40.50.880">
    <property type="match status" value="1"/>
</dbReference>
<dbReference type="RefSeq" id="WP_062074306.1">
    <property type="nucleotide sequence ID" value="NZ_BBRC01000002.1"/>
</dbReference>
<evidence type="ECO:0000313" key="2">
    <source>
        <dbReference type="EMBL" id="NYI42488.1"/>
    </source>
</evidence>
<gene>
    <name evidence="2" type="ORF">BKA03_002607</name>
</gene>
<dbReference type="AlphaFoldDB" id="A0A7Y9ZDZ3"/>
<dbReference type="Proteomes" id="UP000547973">
    <property type="component" value="Unassembled WGS sequence"/>
</dbReference>
<dbReference type="PANTHER" id="PTHR43130">
    <property type="entry name" value="ARAC-FAMILY TRANSCRIPTIONAL REGULATOR"/>
    <property type="match status" value="1"/>
</dbReference>
<reference evidence="2 3" key="1">
    <citation type="submission" date="2020-07" db="EMBL/GenBank/DDBJ databases">
        <title>Sequencing the genomes of 1000 actinobacteria strains.</title>
        <authorList>
            <person name="Klenk H.-P."/>
        </authorList>
    </citation>
    <scope>NUCLEOTIDE SEQUENCE [LARGE SCALE GENOMIC DNA]</scope>
    <source>
        <strain evidence="2 3">DSM 19970</strain>
    </source>
</reference>
<feature type="domain" description="DJ-1/PfpI" evidence="1">
    <location>
        <begin position="3"/>
        <end position="177"/>
    </location>
</feature>
<dbReference type="PANTHER" id="PTHR43130:SF3">
    <property type="entry name" value="HTH-TYPE TRANSCRIPTIONAL REGULATOR RV1931C"/>
    <property type="match status" value="1"/>
</dbReference>
<dbReference type="SUPFAM" id="SSF52317">
    <property type="entry name" value="Class I glutamine amidotransferase-like"/>
    <property type="match status" value="1"/>
</dbReference>
<dbReference type="CDD" id="cd03139">
    <property type="entry name" value="GATase1_PfpI_2"/>
    <property type="match status" value="1"/>
</dbReference>
<protein>
    <submittedName>
        <fullName evidence="2">Transcriptional regulator GlxA family with amidase domain</fullName>
    </submittedName>
</protein>
<dbReference type="InterPro" id="IPR002818">
    <property type="entry name" value="DJ-1/PfpI"/>
</dbReference>
<dbReference type="OrthoDB" id="3194870at2"/>
<evidence type="ECO:0000313" key="3">
    <source>
        <dbReference type="Proteomes" id="UP000547973"/>
    </source>
</evidence>
<sequence length="202" mass="20801">MTKRVAILLFPGFDLIDAGGPYEVFLTASRLAERDGLPPQYEVVLVSPGGADAVAFGGMTLTRLHDPADVGQIDIAIVPGTIDVAAVVADPVLAATVEGLIGSSGVTASVCTGAFLLAKAGALEGKSATTHWEDVDDLARTGKLADVRSGVRWVDEGSVVTSGGLTSGIHMALHLVARDYGVDHAVRTAKQLDQPWDPTGAS</sequence>
<keyword evidence="3" id="KW-1185">Reference proteome</keyword>